<keyword evidence="1" id="KW-0378">Hydrolase</keyword>
<dbReference type="NCBIfam" id="TIGR01893">
    <property type="entry name" value="aa-his-dipept"/>
    <property type="match status" value="1"/>
</dbReference>
<accession>A0A968GDW0</accession>
<keyword evidence="3" id="KW-1185">Reference proteome</keyword>
<dbReference type="PIRSF" id="PIRSF016599">
    <property type="entry name" value="Xaa-His_dipept"/>
    <property type="match status" value="1"/>
</dbReference>
<dbReference type="EMBL" id="JAATLM010000001">
    <property type="protein sequence ID" value="NIZ68733.1"/>
    <property type="molecule type" value="Genomic_DNA"/>
</dbReference>
<dbReference type="SUPFAM" id="SSF53187">
    <property type="entry name" value="Zn-dependent exopeptidases"/>
    <property type="match status" value="1"/>
</dbReference>
<dbReference type="Proteomes" id="UP000778951">
    <property type="component" value="Unassembled WGS sequence"/>
</dbReference>
<dbReference type="GO" id="GO:0070573">
    <property type="term" value="F:metallodipeptidase activity"/>
    <property type="evidence" value="ECO:0007669"/>
    <property type="project" value="TreeGrafter"/>
</dbReference>
<dbReference type="InterPro" id="IPR001160">
    <property type="entry name" value="Peptidase_M20C"/>
</dbReference>
<dbReference type="Gene3D" id="3.40.630.10">
    <property type="entry name" value="Zn peptidases"/>
    <property type="match status" value="2"/>
</dbReference>
<organism evidence="2 3">
    <name type="scientific">Entomospira culicis</name>
    <dbReference type="NCBI Taxonomy" id="2719989"/>
    <lineage>
        <taxon>Bacteria</taxon>
        <taxon>Pseudomonadati</taxon>
        <taxon>Spirochaetota</taxon>
        <taxon>Spirochaetia</taxon>
        <taxon>Spirochaetales</taxon>
        <taxon>Spirochaetaceae</taxon>
        <taxon>Entomospira</taxon>
    </lineage>
</organism>
<dbReference type="Pfam" id="PF01546">
    <property type="entry name" value="Peptidase_M20"/>
    <property type="match status" value="1"/>
</dbReference>
<dbReference type="PANTHER" id="PTHR43501">
    <property type="entry name" value="CYTOSOL NON-SPECIFIC DIPEPTIDASE"/>
    <property type="match status" value="1"/>
</dbReference>
<evidence type="ECO:0000313" key="2">
    <source>
        <dbReference type="EMBL" id="NIZ68733.1"/>
    </source>
</evidence>
<reference evidence="2" key="1">
    <citation type="submission" date="2020-03" db="EMBL/GenBank/DDBJ databases">
        <title>Spirochaetal bacteria isolated from arthropods constitute a novel genus Entomospira genus novum within the order Spirochaetales.</title>
        <authorList>
            <person name="Grana-Miraglia L."/>
            <person name="Sikutova S."/>
            <person name="Fingerle V."/>
            <person name="Sing A."/>
            <person name="Castillo-Ramirez S."/>
            <person name="Margos G."/>
            <person name="Rudolf I."/>
        </authorList>
    </citation>
    <scope>NUCLEOTIDE SEQUENCE</scope>
    <source>
        <strain evidence="2">BR149</strain>
    </source>
</reference>
<evidence type="ECO:0000256" key="1">
    <source>
        <dbReference type="ARBA" id="ARBA00022801"/>
    </source>
</evidence>
<sequence>MWSLDFFKELAKVPRPPYQEEKVARFLRDYALARGYQVASDDAGNLLIRVAGAGAGLHKETLVLQAHMDMVCVSEPGHLIDFANEAIEIYEEDGFLHAKGTTLGADNGIGIALAFYCAQLPHHPPLEILITVQEEVGMHGAAAVQRGFFTGRRLINIDNSVEGALINGCAGGNTLELRLPVEHDTEFRAKLLVKVSVQGLTGGHSGIDIHLGRLSSNKVLLDLLQQLEESDMAYRLVEMQAGMARNAIARDGYLVLALANALDKEELRTMKSRLVSGEQEYVAFLLEELTTHTHHPLTKASQDALMTLLKETPHGVMTWANEVSGEVQTSNNLALTQYDGKAFTITTFHRSFLQRDIEGVQQTMRELADKVGAEVKDLGMTAPWAPLASSRITGLMADRYRALYPDATLQVHTVHAGLECGYWMLLDSEMDMISIGPNIYDLHSPQERLDLASLARVERWLEEVMNVL</sequence>
<protein>
    <submittedName>
        <fullName evidence="2">Aminoacyl-histidine dipeptidase</fullName>
    </submittedName>
</protein>
<dbReference type="AlphaFoldDB" id="A0A968GDW0"/>
<dbReference type="RefSeq" id="WP_167694849.1">
    <property type="nucleotide sequence ID" value="NZ_CP118181.1"/>
</dbReference>
<evidence type="ECO:0000313" key="3">
    <source>
        <dbReference type="Proteomes" id="UP000778951"/>
    </source>
</evidence>
<dbReference type="PRINTS" id="PR00934">
    <property type="entry name" value="XHISDIPTASE"/>
</dbReference>
<gene>
    <name evidence="2" type="ORF">HCT48_00650</name>
</gene>
<proteinExistence type="predicted"/>
<name>A0A968GDW0_9SPIO</name>
<dbReference type="PANTHER" id="PTHR43501:SF1">
    <property type="entry name" value="CYTOSOL NON-SPECIFIC DIPEPTIDASE"/>
    <property type="match status" value="1"/>
</dbReference>
<comment type="caution">
    <text evidence="2">The sequence shown here is derived from an EMBL/GenBank/DDBJ whole genome shotgun (WGS) entry which is preliminary data.</text>
</comment>
<dbReference type="GO" id="GO:0006508">
    <property type="term" value="P:proteolysis"/>
    <property type="evidence" value="ECO:0007669"/>
    <property type="project" value="InterPro"/>
</dbReference>
<dbReference type="InterPro" id="IPR002933">
    <property type="entry name" value="Peptidase_M20"/>
</dbReference>
<dbReference type="GO" id="GO:0005829">
    <property type="term" value="C:cytosol"/>
    <property type="evidence" value="ECO:0007669"/>
    <property type="project" value="TreeGrafter"/>
</dbReference>